<accession>A0A511NA40</accession>
<gene>
    <name evidence="1" type="ORF">DC3_53300</name>
</gene>
<dbReference type="EMBL" id="BJXB01000040">
    <property type="protein sequence ID" value="GEM49695.1"/>
    <property type="molecule type" value="Genomic_DNA"/>
</dbReference>
<protein>
    <submittedName>
        <fullName evidence="1">Uncharacterized protein</fullName>
    </submittedName>
</protein>
<dbReference type="RefSeq" id="WP_146890710.1">
    <property type="nucleotide sequence ID" value="NZ_BJXB01000040.1"/>
</dbReference>
<dbReference type="AlphaFoldDB" id="A0A511NA40"/>
<organism evidence="1 2">
    <name type="scientific">Deinococcus cellulosilyticus (strain DSM 18568 / NBRC 106333 / KACC 11606 / 5516J-15)</name>
    <dbReference type="NCBI Taxonomy" id="1223518"/>
    <lineage>
        <taxon>Bacteria</taxon>
        <taxon>Thermotogati</taxon>
        <taxon>Deinococcota</taxon>
        <taxon>Deinococci</taxon>
        <taxon>Deinococcales</taxon>
        <taxon>Deinococcaceae</taxon>
        <taxon>Deinococcus</taxon>
    </lineage>
</organism>
<reference evidence="1 2" key="1">
    <citation type="submission" date="2019-07" db="EMBL/GenBank/DDBJ databases">
        <title>Whole genome shotgun sequence of Deinococcus cellulosilyticus NBRC 106333.</title>
        <authorList>
            <person name="Hosoyama A."/>
            <person name="Uohara A."/>
            <person name="Ohji S."/>
            <person name="Ichikawa N."/>
        </authorList>
    </citation>
    <scope>NUCLEOTIDE SEQUENCE [LARGE SCALE GENOMIC DNA]</scope>
    <source>
        <strain evidence="1 2">NBRC 106333</strain>
    </source>
</reference>
<keyword evidence="2" id="KW-1185">Reference proteome</keyword>
<evidence type="ECO:0000313" key="1">
    <source>
        <dbReference type="EMBL" id="GEM49695.1"/>
    </source>
</evidence>
<proteinExistence type="predicted"/>
<comment type="caution">
    <text evidence="1">The sequence shown here is derived from an EMBL/GenBank/DDBJ whole genome shotgun (WGS) entry which is preliminary data.</text>
</comment>
<sequence>MKKKTEAQKRMFRAGCQRTWEITTLEPDLAYLELAFPECPTCPHRVEPEGAKPFCTLRPQDAPHPFAGLGKLKL</sequence>
<evidence type="ECO:0000313" key="2">
    <source>
        <dbReference type="Proteomes" id="UP000321306"/>
    </source>
</evidence>
<name>A0A511NA40_DEIC1</name>
<dbReference type="OrthoDB" id="72175at2"/>
<dbReference type="Proteomes" id="UP000321306">
    <property type="component" value="Unassembled WGS sequence"/>
</dbReference>